<dbReference type="AlphaFoldDB" id="A0A6A4NIA6"/>
<dbReference type="PROSITE" id="PS00292">
    <property type="entry name" value="CYCLINS"/>
    <property type="match status" value="1"/>
</dbReference>
<dbReference type="InterPro" id="IPR006671">
    <property type="entry name" value="Cyclin_N"/>
</dbReference>
<evidence type="ECO:0000256" key="6">
    <source>
        <dbReference type="ARBA" id="ARBA00032263"/>
    </source>
</evidence>
<comment type="subunit">
    <text evidence="2">Interacts with the CDC2 protein kinase to form a serine/threonine kinase holoenzyme complex also known as maturation promoting factor (MPF). The cyclin subunit imparts substrate specificity to the complex.</text>
</comment>
<dbReference type="SUPFAM" id="SSF47954">
    <property type="entry name" value="Cyclin-like"/>
    <property type="match status" value="1"/>
</dbReference>
<keyword evidence="5" id="KW-0131">Cell cycle</keyword>
<dbReference type="FunFam" id="1.10.472.10:FF:000198">
    <property type="entry name" value="G2/mitotic-specific cyclin-B1"/>
    <property type="match status" value="1"/>
</dbReference>
<dbReference type="InterPro" id="IPR048258">
    <property type="entry name" value="Cyclins_cyclin-box"/>
</dbReference>
<dbReference type="GO" id="GO:0005829">
    <property type="term" value="C:cytosol"/>
    <property type="evidence" value="ECO:0007669"/>
    <property type="project" value="UniProtKB-ARBA"/>
</dbReference>
<dbReference type="Proteomes" id="UP000447434">
    <property type="component" value="Chromosome 24"/>
</dbReference>
<organism evidence="8 9">
    <name type="scientific">Lupinus albus</name>
    <name type="common">White lupine</name>
    <name type="synonym">Lupinus termis</name>
    <dbReference type="NCBI Taxonomy" id="3870"/>
    <lineage>
        <taxon>Eukaryota</taxon>
        <taxon>Viridiplantae</taxon>
        <taxon>Streptophyta</taxon>
        <taxon>Embryophyta</taxon>
        <taxon>Tracheophyta</taxon>
        <taxon>Spermatophyta</taxon>
        <taxon>Magnoliopsida</taxon>
        <taxon>eudicotyledons</taxon>
        <taxon>Gunneridae</taxon>
        <taxon>Pentapetalae</taxon>
        <taxon>rosids</taxon>
        <taxon>fabids</taxon>
        <taxon>Fabales</taxon>
        <taxon>Fabaceae</taxon>
        <taxon>Papilionoideae</taxon>
        <taxon>50 kb inversion clade</taxon>
        <taxon>genistoids sensu lato</taxon>
        <taxon>core genistoids</taxon>
        <taxon>Genisteae</taxon>
        <taxon>Lupinus</taxon>
    </lineage>
</organism>
<dbReference type="Pfam" id="PF00134">
    <property type="entry name" value="Cyclin_N"/>
    <property type="match status" value="1"/>
</dbReference>
<keyword evidence="3" id="KW-0132">Cell division</keyword>
<keyword evidence="9" id="KW-1185">Reference proteome</keyword>
<name>A0A6A4NIA6_LUPAL</name>
<proteinExistence type="inferred from homology"/>
<dbReference type="PANTHER" id="PTHR10177">
    <property type="entry name" value="CYCLINS"/>
    <property type="match status" value="1"/>
</dbReference>
<comment type="similarity">
    <text evidence="1">Belongs to the cyclin family. Cyclin AB subfamily.</text>
</comment>
<evidence type="ECO:0000256" key="1">
    <source>
        <dbReference type="ARBA" id="ARBA00006955"/>
    </source>
</evidence>
<dbReference type="InterPro" id="IPR036915">
    <property type="entry name" value="Cyclin-like_sf"/>
</dbReference>
<dbReference type="OrthoDB" id="1934866at2759"/>
<evidence type="ECO:0000256" key="3">
    <source>
        <dbReference type="ARBA" id="ARBA00022618"/>
    </source>
</evidence>
<dbReference type="GO" id="GO:0051301">
    <property type="term" value="P:cell division"/>
    <property type="evidence" value="ECO:0007669"/>
    <property type="project" value="UniProtKB-KW"/>
</dbReference>
<protein>
    <recommendedName>
        <fullName evidence="6">B-like cyclin</fullName>
    </recommendedName>
</protein>
<evidence type="ECO:0000256" key="5">
    <source>
        <dbReference type="ARBA" id="ARBA00023306"/>
    </source>
</evidence>
<evidence type="ECO:0000256" key="4">
    <source>
        <dbReference type="ARBA" id="ARBA00023127"/>
    </source>
</evidence>
<feature type="domain" description="Cyclin N-terminal" evidence="7">
    <location>
        <begin position="31"/>
        <end position="100"/>
    </location>
</feature>
<keyword evidence="4" id="KW-0195">Cyclin</keyword>
<evidence type="ECO:0000259" key="7">
    <source>
        <dbReference type="Pfam" id="PF00134"/>
    </source>
</evidence>
<dbReference type="EMBL" id="WOCE01000024">
    <property type="protein sequence ID" value="KAE9586337.1"/>
    <property type="molecule type" value="Genomic_DNA"/>
</dbReference>
<evidence type="ECO:0000256" key="2">
    <source>
        <dbReference type="ARBA" id="ARBA00011177"/>
    </source>
</evidence>
<gene>
    <name evidence="8" type="ORF">Lalb_Chr24g0400751</name>
</gene>
<evidence type="ECO:0000313" key="9">
    <source>
        <dbReference type="Proteomes" id="UP000447434"/>
    </source>
</evidence>
<evidence type="ECO:0000313" key="8">
    <source>
        <dbReference type="EMBL" id="KAE9586337.1"/>
    </source>
</evidence>
<reference evidence="9" key="1">
    <citation type="journal article" date="2020" name="Nat. Commun.">
        <title>Genome sequence of the cluster root forming white lupin.</title>
        <authorList>
            <person name="Hufnagel B."/>
            <person name="Marques A."/>
            <person name="Soriano A."/>
            <person name="Marques L."/>
            <person name="Divol F."/>
            <person name="Doumas P."/>
            <person name="Sallet E."/>
            <person name="Mancinotti D."/>
            <person name="Carrere S."/>
            <person name="Marande W."/>
            <person name="Arribat S."/>
            <person name="Keller J."/>
            <person name="Huneau C."/>
            <person name="Blein T."/>
            <person name="Aime D."/>
            <person name="Laguerre M."/>
            <person name="Taylor J."/>
            <person name="Schubert V."/>
            <person name="Nelson M."/>
            <person name="Geu-Flores F."/>
            <person name="Crespi M."/>
            <person name="Gallardo-Guerrero K."/>
            <person name="Delaux P.-M."/>
            <person name="Salse J."/>
            <person name="Berges H."/>
            <person name="Guyot R."/>
            <person name="Gouzy J."/>
            <person name="Peret B."/>
        </authorList>
    </citation>
    <scope>NUCLEOTIDE SEQUENCE [LARGE SCALE GENOMIC DNA]</scope>
    <source>
        <strain evidence="9">cv. Amiga</strain>
    </source>
</reference>
<comment type="caution">
    <text evidence="8">The sequence shown here is derived from an EMBL/GenBank/DDBJ whole genome shotgun (WGS) entry which is preliminary data.</text>
</comment>
<sequence length="100" mass="11928">MWFDQKPKEQVIDIDAGDTSNELAVVEYIEDIYKFYKLNDSRSHQYMDSQPEINDRMRGILVDWLIDVHTKFDLSLETLYMTINIIDRFLAVKAVPRREL</sequence>
<dbReference type="Gene3D" id="1.10.472.10">
    <property type="entry name" value="Cyclin-like"/>
    <property type="match status" value="1"/>
</dbReference>
<accession>A0A6A4NIA6</accession>
<dbReference type="InterPro" id="IPR039361">
    <property type="entry name" value="Cyclin"/>
</dbReference>